<reference evidence="1" key="1">
    <citation type="journal article" date="2021" name="PeerJ">
        <title>Extensive microbial diversity within the chicken gut microbiome revealed by metagenomics and culture.</title>
        <authorList>
            <person name="Gilroy R."/>
            <person name="Ravi A."/>
            <person name="Getino M."/>
            <person name="Pursley I."/>
            <person name="Horton D.L."/>
            <person name="Alikhan N.F."/>
            <person name="Baker D."/>
            <person name="Gharbi K."/>
            <person name="Hall N."/>
            <person name="Watson M."/>
            <person name="Adriaenssens E.M."/>
            <person name="Foster-Nyarko E."/>
            <person name="Jarju S."/>
            <person name="Secka A."/>
            <person name="Antonio M."/>
            <person name="Oren A."/>
            <person name="Chaudhuri R.R."/>
            <person name="La Ragione R."/>
            <person name="Hildebrand F."/>
            <person name="Pallen M.J."/>
        </authorList>
    </citation>
    <scope>NUCLEOTIDE SEQUENCE</scope>
    <source>
        <strain evidence="1">G3-2149</strain>
    </source>
</reference>
<evidence type="ECO:0000313" key="1">
    <source>
        <dbReference type="EMBL" id="MBU3854535.1"/>
    </source>
</evidence>
<organism evidence="1 2">
    <name type="scientific">Candidatus Paraprevotella stercoravium</name>
    <dbReference type="NCBI Taxonomy" id="2838725"/>
    <lineage>
        <taxon>Bacteria</taxon>
        <taxon>Pseudomonadati</taxon>
        <taxon>Bacteroidota</taxon>
        <taxon>Bacteroidia</taxon>
        <taxon>Bacteroidales</taxon>
        <taxon>Prevotellaceae</taxon>
        <taxon>Paraprevotella</taxon>
    </lineage>
</organism>
<dbReference type="AlphaFoldDB" id="A0A9E2LAA6"/>
<accession>A0A9E2LAA6</accession>
<name>A0A9E2LAA6_9BACT</name>
<proteinExistence type="predicted"/>
<evidence type="ECO:0000313" key="2">
    <source>
        <dbReference type="Proteomes" id="UP000823865"/>
    </source>
</evidence>
<sequence length="166" mass="19500">MDDKNTFDAQAYFADLTKRNKLAMQYGFYPCACSGINSLEDMLLHFQSKGAFVSVDDTNDSQISRQGAGFFAKRTITVFVLRRYKFSDMTSRKEALDICRRLYRQFVSRLLVDSSRMENDFTYLNTDRIFYRELGEYYLNGLTGLYFMIDVNEPEDLRYDAAEWTE</sequence>
<comment type="caution">
    <text evidence="1">The sequence shown here is derived from an EMBL/GenBank/DDBJ whole genome shotgun (WGS) entry which is preliminary data.</text>
</comment>
<reference evidence="1" key="2">
    <citation type="submission" date="2021-04" db="EMBL/GenBank/DDBJ databases">
        <authorList>
            <person name="Gilroy R."/>
        </authorList>
    </citation>
    <scope>NUCLEOTIDE SEQUENCE</scope>
    <source>
        <strain evidence="1">G3-2149</strain>
    </source>
</reference>
<gene>
    <name evidence="1" type="ORF">H9789_12115</name>
</gene>
<dbReference type="Proteomes" id="UP000823865">
    <property type="component" value="Unassembled WGS sequence"/>
</dbReference>
<protein>
    <submittedName>
        <fullName evidence="1">Uncharacterized protein</fullName>
    </submittedName>
</protein>
<dbReference type="EMBL" id="JAHLFU010000248">
    <property type="protein sequence ID" value="MBU3854535.1"/>
    <property type="molecule type" value="Genomic_DNA"/>
</dbReference>